<keyword evidence="1" id="KW-0472">Membrane</keyword>
<protein>
    <submittedName>
        <fullName evidence="3">GAP family protein</fullName>
    </submittedName>
</protein>
<dbReference type="Proteomes" id="UP000254236">
    <property type="component" value="Chromosome"/>
</dbReference>
<feature type="transmembrane region" description="Helical" evidence="1">
    <location>
        <begin position="201"/>
        <end position="221"/>
    </location>
</feature>
<gene>
    <name evidence="2" type="ORF">DWV08_04300</name>
    <name evidence="3" type="ORF">DXU92_12875</name>
</gene>
<evidence type="ECO:0000313" key="4">
    <source>
        <dbReference type="Proteomes" id="UP000254236"/>
    </source>
</evidence>
<keyword evidence="1" id="KW-1133">Transmembrane helix</keyword>
<dbReference type="RefSeq" id="WP_115412662.1">
    <property type="nucleotide sequence ID" value="NZ_CP031356.1"/>
</dbReference>
<dbReference type="InterPro" id="IPR021315">
    <property type="entry name" value="Gap/Sap"/>
</dbReference>
<name>A0A345YLV8_9MICO</name>
<evidence type="ECO:0000256" key="1">
    <source>
        <dbReference type="SAM" id="Phobius"/>
    </source>
</evidence>
<sequence length="223" mass="22474">MNEVLGALLPIALGIAISPVPLIAVILMLLTPDARGSSLAFLAGWIAALTVVVLVVAILISPVTDSDTSESSPIASTLKLILGAAAVTLGVKQWRGRPRAGEDPVLPRWMSAVDSMTARKACGLGALLAGVNPKNLTLSLAAGVTIGAGGLPPAGQALAIACFVAIASCAVGTPVLGNLLAPKRMRAPLEALQSWLTAHNAAVMTVLLLTIGVTLIGRGIAGF</sequence>
<dbReference type="KEGG" id="bsau:DWV08_04300"/>
<accession>A0A345YLV8</accession>
<evidence type="ECO:0000313" key="3">
    <source>
        <dbReference type="EMBL" id="RRR21594.1"/>
    </source>
</evidence>
<keyword evidence="1" id="KW-0812">Transmembrane</keyword>
<dbReference type="EMBL" id="QSWH01000006">
    <property type="protein sequence ID" value="RRR21594.1"/>
    <property type="molecule type" value="Genomic_DNA"/>
</dbReference>
<dbReference type="OrthoDB" id="4753036at2"/>
<dbReference type="EMBL" id="CP031356">
    <property type="protein sequence ID" value="AXK44910.1"/>
    <property type="molecule type" value="Genomic_DNA"/>
</dbReference>
<proteinExistence type="predicted"/>
<reference evidence="3 5" key="2">
    <citation type="submission" date="2018-08" db="EMBL/GenBank/DDBJ databases">
        <title>Brachybacterium saurashtrense DSM 23186.</title>
        <authorList>
            <person name="Li Y."/>
        </authorList>
    </citation>
    <scope>NUCLEOTIDE SEQUENCE [LARGE SCALE GENOMIC DNA]</scope>
    <source>
        <strain evidence="3 5">DSM 23186</strain>
    </source>
</reference>
<feature type="transmembrane region" description="Helical" evidence="1">
    <location>
        <begin position="39"/>
        <end position="60"/>
    </location>
</feature>
<keyword evidence="4" id="KW-1185">Reference proteome</keyword>
<organism evidence="3 5">
    <name type="scientific">Brachybacterium saurashtrense</name>
    <dbReference type="NCBI Taxonomy" id="556288"/>
    <lineage>
        <taxon>Bacteria</taxon>
        <taxon>Bacillati</taxon>
        <taxon>Actinomycetota</taxon>
        <taxon>Actinomycetes</taxon>
        <taxon>Micrococcales</taxon>
        <taxon>Dermabacteraceae</taxon>
        <taxon>Brachybacterium</taxon>
    </lineage>
</organism>
<dbReference type="AlphaFoldDB" id="A0A345YLV8"/>
<reference evidence="2 4" key="1">
    <citation type="submission" date="2018-07" db="EMBL/GenBank/DDBJ databases">
        <title>Brachybacterium saurashtrense DSM 23186 genome sequence.</title>
        <authorList>
            <person name="Guo L."/>
        </authorList>
    </citation>
    <scope>NUCLEOTIDE SEQUENCE [LARGE SCALE GENOMIC DNA]</scope>
    <source>
        <strain evidence="2 4">DSM 23186</strain>
    </source>
</reference>
<feature type="transmembrane region" description="Helical" evidence="1">
    <location>
        <begin position="6"/>
        <end position="30"/>
    </location>
</feature>
<feature type="transmembrane region" description="Helical" evidence="1">
    <location>
        <begin position="157"/>
        <end position="181"/>
    </location>
</feature>
<dbReference type="Proteomes" id="UP000282185">
    <property type="component" value="Unassembled WGS sequence"/>
</dbReference>
<evidence type="ECO:0000313" key="2">
    <source>
        <dbReference type="EMBL" id="AXK44910.1"/>
    </source>
</evidence>
<dbReference type="Pfam" id="PF11139">
    <property type="entry name" value="SfLAP"/>
    <property type="match status" value="1"/>
</dbReference>
<evidence type="ECO:0000313" key="5">
    <source>
        <dbReference type="Proteomes" id="UP000282185"/>
    </source>
</evidence>